<dbReference type="RefSeq" id="WP_069833790.1">
    <property type="nucleotide sequence ID" value="NZ_MDGQ01000003.1"/>
</dbReference>
<dbReference type="GO" id="GO:0051539">
    <property type="term" value="F:4 iron, 4 sulfur cluster binding"/>
    <property type="evidence" value="ECO:0007669"/>
    <property type="project" value="UniProtKB-KW"/>
</dbReference>
<reference evidence="8 9" key="1">
    <citation type="submission" date="2016-08" db="EMBL/GenBank/DDBJ databases">
        <title>Draft genome of Fabibacter sp. strain SK-8.</title>
        <authorList>
            <person name="Wong S.-K."/>
            <person name="Hamasaki K."/>
            <person name="Yoshizawa S."/>
        </authorList>
    </citation>
    <scope>NUCLEOTIDE SEQUENCE [LARGE SCALE GENOMIC DNA]</scope>
    <source>
        <strain evidence="8 9">SK-8</strain>
    </source>
</reference>
<dbReference type="Pfam" id="PF12838">
    <property type="entry name" value="Fer4_7"/>
    <property type="match status" value="1"/>
</dbReference>
<feature type="compositionally biased region" description="Basic and acidic residues" evidence="6">
    <location>
        <begin position="306"/>
        <end position="315"/>
    </location>
</feature>
<dbReference type="GO" id="GO:0046872">
    <property type="term" value="F:metal ion binding"/>
    <property type="evidence" value="ECO:0007669"/>
    <property type="project" value="UniProtKB-KW"/>
</dbReference>
<evidence type="ECO:0000313" key="9">
    <source>
        <dbReference type="Proteomes" id="UP000095552"/>
    </source>
</evidence>
<accession>A0A1E5T528</accession>
<evidence type="ECO:0000256" key="4">
    <source>
        <dbReference type="ARBA" id="ARBA00023004"/>
    </source>
</evidence>
<dbReference type="EMBL" id="MDGQ01000003">
    <property type="protein sequence ID" value="OEK06478.1"/>
    <property type="molecule type" value="Genomic_DNA"/>
</dbReference>
<keyword evidence="5" id="KW-0411">Iron-sulfur</keyword>
<keyword evidence="4" id="KW-0408">Iron</keyword>
<keyword evidence="1" id="KW-0004">4Fe-4S</keyword>
<dbReference type="STRING" id="1563681.BFP71_02030"/>
<dbReference type="SUPFAM" id="SSF54862">
    <property type="entry name" value="4Fe-4S ferredoxins"/>
    <property type="match status" value="1"/>
</dbReference>
<dbReference type="GO" id="GO:0016651">
    <property type="term" value="F:oxidoreductase activity, acting on NAD(P)H"/>
    <property type="evidence" value="ECO:0007669"/>
    <property type="project" value="InterPro"/>
</dbReference>
<feature type="compositionally biased region" description="Low complexity" evidence="6">
    <location>
        <begin position="224"/>
        <end position="236"/>
    </location>
</feature>
<sequence length="315" mass="34944">MSEGIKSYWIRIKTATQTLKKGMQITGKHMLEAWDQRTPIGPNDQNYFEKQQGLFTLQYPRETIPVPDHGRYKLHNEIDDCIVCDKCAKVCPVNCIDIEPVRATETFGKTSDGTPLRIYAAKFDIDMAKCCFCGLCTTVCPTECLTMTSEYDFSAFDFEEHNVLFSNMTPLEILEKKQAFEAFSEKKAAEKAKASAASVKPGAKPAMRPKTAALAKPKVPGATPKPKVVIKPKVQVNKTASESGTPKPKVVIKPKIQVKKEATDSSAKAKPVIRPKIPTTNTSDEKKPPRPVIKPKVPARPKIPTRKKENPEGDE</sequence>
<keyword evidence="3" id="KW-0677">Repeat</keyword>
<evidence type="ECO:0000259" key="7">
    <source>
        <dbReference type="PROSITE" id="PS51379"/>
    </source>
</evidence>
<gene>
    <name evidence="8" type="ORF">BFP71_02030</name>
</gene>
<dbReference type="GO" id="GO:0016020">
    <property type="term" value="C:membrane"/>
    <property type="evidence" value="ECO:0007669"/>
    <property type="project" value="InterPro"/>
</dbReference>
<feature type="domain" description="4Fe-4S ferredoxin-type" evidence="7">
    <location>
        <begin position="70"/>
        <end position="101"/>
    </location>
</feature>
<dbReference type="OrthoDB" id="9808559at2"/>
<protein>
    <recommendedName>
        <fullName evidence="7">4Fe-4S ferredoxin-type domain-containing protein</fullName>
    </recommendedName>
</protein>
<dbReference type="Proteomes" id="UP000095552">
    <property type="component" value="Unassembled WGS sequence"/>
</dbReference>
<evidence type="ECO:0000313" key="8">
    <source>
        <dbReference type="EMBL" id="OEK06478.1"/>
    </source>
</evidence>
<dbReference type="Gene3D" id="3.30.70.3270">
    <property type="match status" value="1"/>
</dbReference>
<evidence type="ECO:0000256" key="6">
    <source>
        <dbReference type="SAM" id="MobiDB-lite"/>
    </source>
</evidence>
<evidence type="ECO:0000256" key="3">
    <source>
        <dbReference type="ARBA" id="ARBA00022737"/>
    </source>
</evidence>
<keyword evidence="2" id="KW-0479">Metal-binding</keyword>
<dbReference type="AlphaFoldDB" id="A0A1E5T528"/>
<evidence type="ECO:0000256" key="5">
    <source>
        <dbReference type="ARBA" id="ARBA00023014"/>
    </source>
</evidence>
<organism evidence="8 9">
    <name type="scientific">Roseivirga misakiensis</name>
    <dbReference type="NCBI Taxonomy" id="1563681"/>
    <lineage>
        <taxon>Bacteria</taxon>
        <taxon>Pseudomonadati</taxon>
        <taxon>Bacteroidota</taxon>
        <taxon>Cytophagia</taxon>
        <taxon>Cytophagales</taxon>
        <taxon>Roseivirgaceae</taxon>
        <taxon>Roseivirga</taxon>
    </lineage>
</organism>
<dbReference type="InterPro" id="IPR017900">
    <property type="entry name" value="4Fe4S_Fe_S_CS"/>
</dbReference>
<dbReference type="PROSITE" id="PS51379">
    <property type="entry name" value="4FE4S_FER_2"/>
    <property type="match status" value="2"/>
</dbReference>
<evidence type="ECO:0000256" key="2">
    <source>
        <dbReference type="ARBA" id="ARBA00022723"/>
    </source>
</evidence>
<dbReference type="InterPro" id="IPR010226">
    <property type="entry name" value="NADH_quinone_OxRdtase_chainI"/>
</dbReference>
<dbReference type="PROSITE" id="PS00198">
    <property type="entry name" value="4FE4S_FER_1"/>
    <property type="match status" value="1"/>
</dbReference>
<name>A0A1E5T528_9BACT</name>
<feature type="domain" description="4Fe-4S ferredoxin-type" evidence="7">
    <location>
        <begin position="121"/>
        <end position="150"/>
    </location>
</feature>
<feature type="region of interest" description="Disordered" evidence="6">
    <location>
        <begin position="194"/>
        <end position="315"/>
    </location>
</feature>
<proteinExistence type="predicted"/>
<feature type="compositionally biased region" description="Low complexity" evidence="6">
    <location>
        <begin position="194"/>
        <end position="206"/>
    </location>
</feature>
<keyword evidence="9" id="KW-1185">Reference proteome</keyword>
<feature type="compositionally biased region" description="Low complexity" evidence="6">
    <location>
        <begin position="246"/>
        <end position="255"/>
    </location>
</feature>
<dbReference type="PANTHER" id="PTHR10849">
    <property type="entry name" value="NADH DEHYDROGENASE UBIQUINONE IRON-SULFUR PROTEIN 8, MITOCHONDRIAL"/>
    <property type="match status" value="1"/>
</dbReference>
<dbReference type="InterPro" id="IPR017896">
    <property type="entry name" value="4Fe4S_Fe-S-bd"/>
</dbReference>
<evidence type="ECO:0000256" key="1">
    <source>
        <dbReference type="ARBA" id="ARBA00022485"/>
    </source>
</evidence>
<comment type="caution">
    <text evidence="8">The sequence shown here is derived from an EMBL/GenBank/DDBJ whole genome shotgun (WGS) entry which is preliminary data.</text>
</comment>